<sequence>MSDNKSAIYIALILIIVQFSCKKEDDPLTALARELGSYKYSYIETGSAIRLNGATSGNTTLTYRGFPVSLTGSASGETVVTATIDTSLIAAYNTLYNESNPSIDTKAFRPSFNGTFRIAANEKTAADSLYILLNDASGLENNTLYLVPVRLSANNGGKVATSVVFFKMMVTITAVDLYVNGGAAFEYTYPYARNGSQYWGFYLSQDEAGNVIGPSSLDISIAAGVRFPAGELHAYAVTDVSDSLINAFSAAAYTSYERFPEGTYSLTKASAVVAANTLNSSDSLKLSFSNYSAFKPGTFYLMGVKLVADQQDPLSAPPRNGAGAYALFSFYILQ</sequence>
<dbReference type="EMBL" id="CP140154">
    <property type="protein sequence ID" value="WQG89872.1"/>
    <property type="molecule type" value="Genomic_DNA"/>
</dbReference>
<keyword evidence="5" id="KW-1185">Reference proteome</keyword>
<evidence type="ECO:0000313" key="3">
    <source>
        <dbReference type="EMBL" id="WQG89872.1"/>
    </source>
</evidence>
<feature type="domain" description="BT-3987-like N-terminal" evidence="1">
    <location>
        <begin position="43"/>
        <end position="156"/>
    </location>
</feature>
<dbReference type="RefSeq" id="WP_072364737.1">
    <property type="nucleotide sequence ID" value="NZ_CP139972.1"/>
</dbReference>
<feature type="domain" description="BT-3987-like N-terminal" evidence="1">
    <location>
        <begin position="237"/>
        <end position="310"/>
    </location>
</feature>
<reference evidence="2 4" key="1">
    <citation type="submission" date="2016-11" db="EMBL/GenBank/DDBJ databases">
        <authorList>
            <person name="Jaros S."/>
            <person name="Januszkiewicz K."/>
            <person name="Wedrychowicz H."/>
        </authorList>
    </citation>
    <scope>NUCLEOTIDE SEQUENCE [LARGE SCALE GENOMIC DNA]</scope>
    <source>
        <strain evidence="2 4">DSM 784</strain>
    </source>
</reference>
<gene>
    <name evidence="2" type="ORF">SAMN05661012_05576</name>
    <name evidence="3" type="ORF">SR876_00055</name>
</gene>
<organism evidence="2 4">
    <name type="scientific">Chitinophaga sancti</name>
    <dbReference type="NCBI Taxonomy" id="1004"/>
    <lineage>
        <taxon>Bacteria</taxon>
        <taxon>Pseudomonadati</taxon>
        <taxon>Bacteroidota</taxon>
        <taxon>Chitinophagia</taxon>
        <taxon>Chitinophagales</taxon>
        <taxon>Chitinophagaceae</taxon>
        <taxon>Chitinophaga</taxon>
    </lineage>
</organism>
<dbReference type="EMBL" id="FPIZ01000024">
    <property type="protein sequence ID" value="SFW84551.1"/>
    <property type="molecule type" value="Genomic_DNA"/>
</dbReference>
<dbReference type="STRING" id="1004.SAMN05661012_05576"/>
<name>A0A1K1SKE8_9BACT</name>
<evidence type="ECO:0000313" key="4">
    <source>
        <dbReference type="Proteomes" id="UP000183788"/>
    </source>
</evidence>
<dbReference type="OrthoDB" id="751432at2"/>
<evidence type="ECO:0000313" key="5">
    <source>
        <dbReference type="Proteomes" id="UP001326715"/>
    </source>
</evidence>
<dbReference type="Proteomes" id="UP001326715">
    <property type="component" value="Chromosome"/>
</dbReference>
<accession>A0A1K1SKE8</accession>
<dbReference type="InterPro" id="IPR013728">
    <property type="entry name" value="BT_3987-like_N"/>
</dbReference>
<protein>
    <submittedName>
        <fullName evidence="3">DUF1735 domain-containing protein</fullName>
    </submittedName>
</protein>
<proteinExistence type="predicted"/>
<dbReference type="AlphaFoldDB" id="A0A1K1SKE8"/>
<reference evidence="3 5" key="2">
    <citation type="submission" date="2023-11" db="EMBL/GenBank/DDBJ databases">
        <title>MicrobeMod: A computational toolkit for identifying prokaryotic methylation and restriction-modification with nanopore sequencing.</title>
        <authorList>
            <person name="Crits-Christoph A."/>
            <person name="Kang S.C."/>
            <person name="Lee H."/>
            <person name="Ostrov N."/>
        </authorList>
    </citation>
    <scope>NUCLEOTIDE SEQUENCE [LARGE SCALE GENOMIC DNA]</scope>
    <source>
        <strain evidence="3 5">ATCC 23090</strain>
    </source>
</reference>
<evidence type="ECO:0000259" key="1">
    <source>
        <dbReference type="Pfam" id="PF08522"/>
    </source>
</evidence>
<evidence type="ECO:0000313" key="2">
    <source>
        <dbReference type="EMBL" id="SFW84551.1"/>
    </source>
</evidence>
<dbReference type="Proteomes" id="UP000183788">
    <property type="component" value="Unassembled WGS sequence"/>
</dbReference>
<dbReference type="Gene3D" id="2.60.40.1740">
    <property type="entry name" value="hypothetical protein (bacova_03559)"/>
    <property type="match status" value="2"/>
</dbReference>
<dbReference type="Pfam" id="PF08522">
    <property type="entry name" value="BT_3987-like_N"/>
    <property type="match status" value="2"/>
</dbReference>